<gene>
    <name evidence="5" type="ORF">HHX25_02195</name>
</gene>
<dbReference type="InterPro" id="IPR049053">
    <property type="entry name" value="AFCA-like_C"/>
</dbReference>
<name>A0ABX1RVC0_9FLAO</name>
<dbReference type="InterPro" id="IPR008928">
    <property type="entry name" value="6-hairpin_glycosidase_sf"/>
</dbReference>
<feature type="domain" description="Glycosyl hydrolase family 95 catalytic" evidence="4">
    <location>
        <begin position="322"/>
        <end position="726"/>
    </location>
</feature>
<reference evidence="5 6" key="1">
    <citation type="submission" date="2020-04" db="EMBL/GenBank/DDBJ databases">
        <title>A Flavivirga sp. nov.</title>
        <authorList>
            <person name="Sun X."/>
        </authorList>
    </citation>
    <scope>NUCLEOTIDE SEQUENCE [LARGE SCALE GENOMIC DNA]</scope>
    <source>
        <strain evidence="5 6">Y03</strain>
    </source>
</reference>
<dbReference type="GO" id="GO:0016787">
    <property type="term" value="F:hydrolase activity"/>
    <property type="evidence" value="ECO:0007669"/>
    <property type="project" value="UniProtKB-KW"/>
</dbReference>
<dbReference type="Pfam" id="PF22124">
    <property type="entry name" value="Glyco_hydro_95_cat"/>
    <property type="match status" value="1"/>
</dbReference>
<dbReference type="SUPFAM" id="SSF48208">
    <property type="entry name" value="Six-hairpin glycosidases"/>
    <property type="match status" value="1"/>
</dbReference>
<evidence type="ECO:0000313" key="6">
    <source>
        <dbReference type="Proteomes" id="UP000746690"/>
    </source>
</evidence>
<evidence type="ECO:0000259" key="2">
    <source>
        <dbReference type="Pfam" id="PF14498"/>
    </source>
</evidence>
<dbReference type="PROSITE" id="PS51257">
    <property type="entry name" value="PROKAR_LIPOPROTEIN"/>
    <property type="match status" value="1"/>
</dbReference>
<feature type="domain" description="Glycosyl hydrolase family 95 N-terminal" evidence="2">
    <location>
        <begin position="37"/>
        <end position="297"/>
    </location>
</feature>
<dbReference type="InterPro" id="IPR016518">
    <property type="entry name" value="Alpha-L-fucosidase"/>
</dbReference>
<feature type="chain" id="PRO_5046796735" evidence="1">
    <location>
        <begin position="20"/>
        <end position="825"/>
    </location>
</feature>
<comment type="caution">
    <text evidence="5">The sequence shown here is derived from an EMBL/GenBank/DDBJ whole genome shotgun (WGS) entry which is preliminary data.</text>
</comment>
<dbReference type="Pfam" id="PF21307">
    <property type="entry name" value="Glyco_hydro_95_C"/>
    <property type="match status" value="1"/>
</dbReference>
<dbReference type="InterPro" id="IPR054363">
    <property type="entry name" value="GH95_cat"/>
</dbReference>
<evidence type="ECO:0000256" key="1">
    <source>
        <dbReference type="SAM" id="SignalP"/>
    </source>
</evidence>
<dbReference type="Pfam" id="PF14498">
    <property type="entry name" value="Glyco_hyd_65N_2"/>
    <property type="match status" value="1"/>
</dbReference>
<keyword evidence="5" id="KW-0378">Hydrolase</keyword>
<dbReference type="Proteomes" id="UP000746690">
    <property type="component" value="Unassembled WGS sequence"/>
</dbReference>
<dbReference type="EMBL" id="JABBHF010000001">
    <property type="protein sequence ID" value="NMH86305.1"/>
    <property type="molecule type" value="Genomic_DNA"/>
</dbReference>
<evidence type="ECO:0000259" key="3">
    <source>
        <dbReference type="Pfam" id="PF21307"/>
    </source>
</evidence>
<organism evidence="5 6">
    <name type="scientific">Flavivirga algicola</name>
    <dbReference type="NCBI Taxonomy" id="2729136"/>
    <lineage>
        <taxon>Bacteria</taxon>
        <taxon>Pseudomonadati</taxon>
        <taxon>Bacteroidota</taxon>
        <taxon>Flavobacteriia</taxon>
        <taxon>Flavobacteriales</taxon>
        <taxon>Flavobacteriaceae</taxon>
        <taxon>Flavivirga</taxon>
    </lineage>
</organism>
<dbReference type="PANTHER" id="PTHR31084">
    <property type="entry name" value="ALPHA-L-FUCOSIDASE 2"/>
    <property type="match status" value="1"/>
</dbReference>
<dbReference type="RefSeq" id="WP_169669615.1">
    <property type="nucleotide sequence ID" value="NZ_JABBHF010000001.1"/>
</dbReference>
<dbReference type="Gene3D" id="1.50.10.10">
    <property type="match status" value="1"/>
</dbReference>
<feature type="signal peptide" evidence="1">
    <location>
        <begin position="1"/>
        <end position="19"/>
    </location>
</feature>
<dbReference type="PIRSF" id="PIRSF007663">
    <property type="entry name" value="UCP007663"/>
    <property type="match status" value="1"/>
</dbReference>
<dbReference type="InterPro" id="IPR012341">
    <property type="entry name" value="6hp_glycosidase-like_sf"/>
</dbReference>
<evidence type="ECO:0000259" key="4">
    <source>
        <dbReference type="Pfam" id="PF22124"/>
    </source>
</evidence>
<feature type="domain" description="Alpha fucosidase A-like C-terminal" evidence="3">
    <location>
        <begin position="729"/>
        <end position="814"/>
    </location>
</feature>
<accession>A0ABX1RVC0</accession>
<keyword evidence="1" id="KW-0732">Signal</keyword>
<dbReference type="InterPro" id="IPR027414">
    <property type="entry name" value="GH95_N_dom"/>
</dbReference>
<protein>
    <submittedName>
        <fullName evidence="5">Glycoside hydrolase family 95 protein</fullName>
    </submittedName>
</protein>
<dbReference type="PANTHER" id="PTHR31084:SF0">
    <property type="entry name" value="ALPHA-L-FUCOSIDASE 2"/>
    <property type="match status" value="1"/>
</dbReference>
<keyword evidence="6" id="KW-1185">Reference proteome</keyword>
<evidence type="ECO:0000313" key="5">
    <source>
        <dbReference type="EMBL" id="NMH86305.1"/>
    </source>
</evidence>
<sequence length="825" mass="93098">MKISFIKVVFAVFVIQLLASCNSTKKEAKVQQKNNTSEAPASRWQDALVSGNGEMGIMVHGNPQDEKIIFNHEFLYEYIGTESVKPPDIGDIMSKAKQLIKAEKYAEAKSDILTHAKTRGYQDILWTDPYHPACVLNLNQKFQGEVSNYERSLNYENGEIMIRWNAGDSQYRRTSFVSRSDNVIATQIISNKEKNVTVSFALAHQFDENQSKADKESGIEKNIKMLFPDRWKQLNTPLIEDPESKITSNWLSFRSKYQLIDRGYEVLVYIKNKGGVLTTKGDEIIIEDADEVEVLAKVMPVEPYSKSVIADARKTIESMPPYNILLKKHAEVHGEMFNRVTLNLDKTGFSDGSNEALITGQKQQDVINTYLLEKVFNMGIYGLISSSGKNPPNLMGIWNGSWRPRWSGDFTLDANVNLQISAANLANQKEAIDSYMTLLERIAPDWEVNAKNLFGCRGYVSGTRTSGRHNFHTHFGNWPGNYWTAGAEWLLLPCFEYYQCTGDKAFLLNRLYPMMKKTALFYEDFLDMYDENDKYLIGPSYSPENNAVLPNGERMGAVANATMDIAVIRELLTNLITINNELNLKEEKVTLWKDMLQKLPPYLINDDGALKEWAHPNLGEYYNHRHISHLYPVWPGLEISPEKETLFKAANVAIEKRGRGNGSAHGLAHTALIATRLKKADLVYGNLLFLMKNDYLYNSLVTSHNPGVIYNTDALHSIPSVIMEMLVFSKPGVIEFLPALSEKLSKGSISGVLCRTQAKVENLEWDMDGKTMTAKVSSGKQQSITFQLRKTIISAKVNGKVISPNGDTFPVDFEAGETKTIELTW</sequence>
<proteinExistence type="predicted"/>